<proteinExistence type="predicted"/>
<organism evidence="1 2">
    <name type="scientific">Brucella rhizosphaerae</name>
    <dbReference type="NCBI Taxonomy" id="571254"/>
    <lineage>
        <taxon>Bacteria</taxon>
        <taxon>Pseudomonadati</taxon>
        <taxon>Pseudomonadota</taxon>
        <taxon>Alphaproteobacteria</taxon>
        <taxon>Hyphomicrobiales</taxon>
        <taxon>Brucellaceae</taxon>
        <taxon>Brucella/Ochrobactrum group</taxon>
        <taxon>Brucella</taxon>
    </lineage>
</organism>
<reference evidence="1 2" key="1">
    <citation type="submission" date="2017-07" db="EMBL/GenBank/DDBJ databases">
        <title>Phylogenetic study on the rhizospheric bacterium Ochrobactrum sp. A44.</title>
        <authorList>
            <person name="Krzyzanowska D.M."/>
            <person name="Ossowicki A."/>
            <person name="Rajewska M."/>
            <person name="Maciag T."/>
            <person name="Kaczynski Z."/>
            <person name="Czerwicka M."/>
            <person name="Jafra S."/>
        </authorList>
    </citation>
    <scope>NUCLEOTIDE SEQUENCE [LARGE SCALE GENOMIC DNA]</scope>
    <source>
        <strain evidence="1 2">PR17</strain>
    </source>
</reference>
<sequence length="48" mass="5613">MRVQTNNQIEIRSNGPVTRQGTSYIEFQAFQYNELRLVFRRTVHDAAG</sequence>
<gene>
    <name evidence="1" type="ORF">CEV32_3175</name>
</gene>
<evidence type="ECO:0000313" key="1">
    <source>
        <dbReference type="EMBL" id="OYR18522.1"/>
    </source>
</evidence>
<keyword evidence="2" id="KW-1185">Reference proteome</keyword>
<protein>
    <submittedName>
        <fullName evidence="1">Uncharacterized protein</fullName>
    </submittedName>
</protein>
<accession>A0A256FUG9</accession>
<comment type="caution">
    <text evidence="1">The sequence shown here is derived from an EMBL/GenBank/DDBJ whole genome shotgun (WGS) entry which is preliminary data.</text>
</comment>
<evidence type="ECO:0000313" key="2">
    <source>
        <dbReference type="Proteomes" id="UP000216345"/>
    </source>
</evidence>
<dbReference type="AlphaFoldDB" id="A0A256FUG9"/>
<dbReference type="EMBL" id="NNRK01000012">
    <property type="protein sequence ID" value="OYR18522.1"/>
    <property type="molecule type" value="Genomic_DNA"/>
</dbReference>
<dbReference type="Proteomes" id="UP000216345">
    <property type="component" value="Unassembled WGS sequence"/>
</dbReference>
<name>A0A256FUG9_9HYPH</name>